<comment type="caution">
    <text evidence="2">The sequence shown here is derived from an EMBL/GenBank/DDBJ whole genome shotgun (WGS) entry which is preliminary data.</text>
</comment>
<sequence>MSRPALPAVPRSDTGEEIPGFLLVRTGFGDEDAWQATFARLAGLPGVRRCPVGPRVGHEAVAPVLAHAPKQLVVVDDLAWRGATTAEVCRAVQHAGSWRPELVLLADDRTMADPVHRPLLAFTFAPGIFDGQGGAPFVAHERVLRIGARQTAMLYLVFQAEVTDMSEYKTSLPAEPDDIFGADLDLPADPPRYRHAATRMRPLPHTESALIVRTDHSDDEVWAQVVQAVKAPSERDGFLAHVDLLDDPAYAGATMEQVMALVPSGYQRGFLMIADEQTIQDTRRPLLLVDLYSDPGLTFRATPGAIQSIEINLSIGNMDFRDFHVPEGEIFAGF</sequence>
<feature type="domain" description="DUF6924" evidence="1">
    <location>
        <begin position="22"/>
        <end position="154"/>
    </location>
</feature>
<dbReference type="EMBL" id="JBHTBH010000004">
    <property type="protein sequence ID" value="MFC7327935.1"/>
    <property type="molecule type" value="Genomic_DNA"/>
</dbReference>
<feature type="domain" description="DUF6924" evidence="1">
    <location>
        <begin position="209"/>
        <end position="324"/>
    </location>
</feature>
<gene>
    <name evidence="2" type="ORF">ACFQRF_09285</name>
</gene>
<evidence type="ECO:0000313" key="2">
    <source>
        <dbReference type="EMBL" id="MFC7327935.1"/>
    </source>
</evidence>
<evidence type="ECO:0000259" key="1">
    <source>
        <dbReference type="Pfam" id="PF21962"/>
    </source>
</evidence>
<reference evidence="3" key="1">
    <citation type="journal article" date="2019" name="Int. J. Syst. Evol. Microbiol.">
        <title>The Global Catalogue of Microorganisms (GCM) 10K type strain sequencing project: providing services to taxonomists for standard genome sequencing and annotation.</title>
        <authorList>
            <consortium name="The Broad Institute Genomics Platform"/>
            <consortium name="The Broad Institute Genome Sequencing Center for Infectious Disease"/>
            <person name="Wu L."/>
            <person name="Ma J."/>
        </authorList>
    </citation>
    <scope>NUCLEOTIDE SEQUENCE [LARGE SCALE GENOMIC DNA]</scope>
    <source>
        <strain evidence="3">CGMCC 4.7382</strain>
    </source>
</reference>
<accession>A0ABW2KEJ8</accession>
<dbReference type="InterPro" id="IPR053832">
    <property type="entry name" value="DUF6924"/>
</dbReference>
<dbReference type="RefSeq" id="WP_379870517.1">
    <property type="nucleotide sequence ID" value="NZ_JBHTBH010000004.1"/>
</dbReference>
<organism evidence="2 3">
    <name type="scientific">Marinactinospora rubrisoli</name>
    <dbReference type="NCBI Taxonomy" id="2715399"/>
    <lineage>
        <taxon>Bacteria</taxon>
        <taxon>Bacillati</taxon>
        <taxon>Actinomycetota</taxon>
        <taxon>Actinomycetes</taxon>
        <taxon>Streptosporangiales</taxon>
        <taxon>Nocardiopsidaceae</taxon>
        <taxon>Marinactinospora</taxon>
    </lineage>
</organism>
<name>A0ABW2KEJ8_9ACTN</name>
<proteinExistence type="predicted"/>
<keyword evidence="3" id="KW-1185">Reference proteome</keyword>
<protein>
    <submittedName>
        <fullName evidence="2">DUF6924 domain-containing protein</fullName>
    </submittedName>
</protein>
<evidence type="ECO:0000313" key="3">
    <source>
        <dbReference type="Proteomes" id="UP001596540"/>
    </source>
</evidence>
<dbReference type="Pfam" id="PF21962">
    <property type="entry name" value="DUF6924"/>
    <property type="match status" value="2"/>
</dbReference>
<dbReference type="Proteomes" id="UP001596540">
    <property type="component" value="Unassembled WGS sequence"/>
</dbReference>